<keyword evidence="4" id="KW-1185">Reference proteome</keyword>
<dbReference type="EMBL" id="LT629780">
    <property type="protein sequence ID" value="SDU20155.1"/>
    <property type="molecule type" value="Genomic_DNA"/>
</dbReference>
<gene>
    <name evidence="3" type="ORF">SAMN05216580_1837</name>
</gene>
<dbReference type="STRING" id="1245526.SAMN05216580_1837"/>
<dbReference type="AlphaFoldDB" id="A0A1H2GKP7"/>
<organism evidence="3 4">
    <name type="scientific">Geopseudomonas guangdongensis</name>
    <dbReference type="NCBI Taxonomy" id="1245526"/>
    <lineage>
        <taxon>Bacteria</taxon>
        <taxon>Pseudomonadati</taxon>
        <taxon>Pseudomonadota</taxon>
        <taxon>Gammaproteobacteria</taxon>
        <taxon>Pseudomonadales</taxon>
        <taxon>Pseudomonadaceae</taxon>
        <taxon>Geopseudomonas</taxon>
    </lineage>
</organism>
<proteinExistence type="predicted"/>
<protein>
    <submittedName>
        <fullName evidence="3">TadE-like protein</fullName>
    </submittedName>
</protein>
<evidence type="ECO:0000313" key="3">
    <source>
        <dbReference type="EMBL" id="SDU20155.1"/>
    </source>
</evidence>
<dbReference type="Proteomes" id="UP000243063">
    <property type="component" value="Chromosome I"/>
</dbReference>
<dbReference type="OrthoDB" id="7026216at2"/>
<dbReference type="Pfam" id="PF07811">
    <property type="entry name" value="TadE"/>
    <property type="match status" value="1"/>
</dbReference>
<dbReference type="RefSeq" id="WP_090213798.1">
    <property type="nucleotide sequence ID" value="NZ_LT629780.1"/>
</dbReference>
<feature type="domain" description="TadE-like" evidence="2">
    <location>
        <begin position="19"/>
        <end position="61"/>
    </location>
</feature>
<evidence type="ECO:0000259" key="2">
    <source>
        <dbReference type="Pfam" id="PF07811"/>
    </source>
</evidence>
<evidence type="ECO:0000256" key="1">
    <source>
        <dbReference type="SAM" id="Phobius"/>
    </source>
</evidence>
<dbReference type="InterPro" id="IPR012495">
    <property type="entry name" value="TadE-like_dom"/>
</dbReference>
<sequence length="156" mass="16631">MQRIRVPGAGLAKLQRQRGLAMVEFAIGAPILLLLLLAIGEFGRLLSHYSTLQQSSRDAARYLAHNALNNTTGTLNLTAPLQATARNLAMYGTPGISTPLLPGIAATVGAVGTEHIQVRVSYTFRPVIGNFLPNFWGGADIPLNVPLVATTVMRAM</sequence>
<feature type="transmembrane region" description="Helical" evidence="1">
    <location>
        <begin position="20"/>
        <end position="40"/>
    </location>
</feature>
<evidence type="ECO:0000313" key="4">
    <source>
        <dbReference type="Proteomes" id="UP000243063"/>
    </source>
</evidence>
<reference evidence="4" key="1">
    <citation type="submission" date="2016-10" db="EMBL/GenBank/DDBJ databases">
        <authorList>
            <person name="Varghese N."/>
            <person name="Submissions S."/>
        </authorList>
    </citation>
    <scope>NUCLEOTIDE SEQUENCE [LARGE SCALE GENOMIC DNA]</scope>
    <source>
        <strain evidence="4">CCTCC 2012022</strain>
    </source>
</reference>
<keyword evidence="1" id="KW-1133">Transmembrane helix</keyword>
<keyword evidence="1" id="KW-0812">Transmembrane</keyword>
<name>A0A1H2GKP7_9GAMM</name>
<accession>A0A1H2GKP7</accession>
<keyword evidence="1" id="KW-0472">Membrane</keyword>